<evidence type="ECO:0000313" key="8">
    <source>
        <dbReference type="Proteomes" id="UP000598360"/>
    </source>
</evidence>
<dbReference type="AlphaFoldDB" id="A0A929BAP6"/>
<evidence type="ECO:0000256" key="5">
    <source>
        <dbReference type="ARBA" id="ARBA00041564"/>
    </source>
</evidence>
<dbReference type="EC" id="5.4.4.2" evidence="3"/>
<feature type="domain" description="Chorismate-utilising enzyme C-terminal" evidence="6">
    <location>
        <begin position="163"/>
        <end position="417"/>
    </location>
</feature>
<proteinExistence type="inferred from homology"/>
<name>A0A929BAP6_9PSEU</name>
<dbReference type="Proteomes" id="UP000598360">
    <property type="component" value="Unassembled WGS sequence"/>
</dbReference>
<evidence type="ECO:0000256" key="1">
    <source>
        <dbReference type="ARBA" id="ARBA00000799"/>
    </source>
</evidence>
<organism evidence="7 8">
    <name type="scientific">Saccharopolyspora montiporae</name>
    <dbReference type="NCBI Taxonomy" id="2781240"/>
    <lineage>
        <taxon>Bacteria</taxon>
        <taxon>Bacillati</taxon>
        <taxon>Actinomycetota</taxon>
        <taxon>Actinomycetes</taxon>
        <taxon>Pseudonocardiales</taxon>
        <taxon>Pseudonocardiaceae</taxon>
        <taxon>Saccharopolyspora</taxon>
    </lineage>
</organism>
<dbReference type="Pfam" id="PF00425">
    <property type="entry name" value="Chorismate_bind"/>
    <property type="match status" value="1"/>
</dbReference>
<keyword evidence="4 7" id="KW-0413">Isomerase</keyword>
<reference evidence="7" key="1">
    <citation type="submission" date="2020-10" db="EMBL/GenBank/DDBJ databases">
        <title>Diversity and distribution of actinomycetes associated with coral in the coast of Hainan.</title>
        <authorList>
            <person name="Li F."/>
        </authorList>
    </citation>
    <scope>NUCLEOTIDE SEQUENCE</scope>
    <source>
        <strain evidence="7">HNM0983</strain>
    </source>
</reference>
<dbReference type="SUPFAM" id="SSF56322">
    <property type="entry name" value="ADC synthase"/>
    <property type="match status" value="1"/>
</dbReference>
<evidence type="ECO:0000259" key="6">
    <source>
        <dbReference type="Pfam" id="PF00425"/>
    </source>
</evidence>
<accession>A0A929BAP6</accession>
<evidence type="ECO:0000256" key="2">
    <source>
        <dbReference type="ARBA" id="ARBA00005297"/>
    </source>
</evidence>
<evidence type="ECO:0000313" key="7">
    <source>
        <dbReference type="EMBL" id="MBE9374905.1"/>
    </source>
</evidence>
<gene>
    <name evidence="7" type="ORF">IQ251_10665</name>
</gene>
<sequence>MLTARTRRLAPGDPLHDRALVDLLPDTDVLSWVRGGDGIVGLGRAARFDISGSDRFGAAREHWRRLCQGVRVDDPVRLPGSGPIAFASMAFDDDPGDSVLVVPEVVLGRRAGTTWLTTIGTAEDVPSGGSAALRDLRDAAASRAAPVRSPGRVDYAAGQLSAAGYRTAVAEAVHRIRAASGLGKIVLAHDLLASTEQPIDARFLLGNLAAKYPACWTFVVEGLVGATPELLLERTDREVRSRVLAGSAWPHDGRGPDELARELLHSDKNRDEHEHAVRSVAASLGPFCDRLRSPAEPEVIRLHNMLHLATDITGRLDGSAAGRADLLDVLAAVHPTAAVGGTPTEQAVREIRELEGMDRGRYAGPVGWLDADGNGQFGIALRCAQLGTDGADARLFAGCGVVADSDPDSEAAEAAAKLRAVQEALESGR</sequence>
<keyword evidence="8" id="KW-1185">Reference proteome</keyword>
<evidence type="ECO:0000256" key="4">
    <source>
        <dbReference type="ARBA" id="ARBA00023235"/>
    </source>
</evidence>
<dbReference type="GO" id="GO:0008909">
    <property type="term" value="F:isochorismate synthase activity"/>
    <property type="evidence" value="ECO:0007669"/>
    <property type="project" value="UniProtKB-EC"/>
</dbReference>
<dbReference type="PANTHER" id="PTHR42839:SF2">
    <property type="entry name" value="ISOCHORISMATE SYNTHASE ENTC"/>
    <property type="match status" value="1"/>
</dbReference>
<dbReference type="InterPro" id="IPR015890">
    <property type="entry name" value="Chorismate_C"/>
</dbReference>
<comment type="caution">
    <text evidence="7">The sequence shown here is derived from an EMBL/GenBank/DDBJ whole genome shotgun (WGS) entry which is preliminary data.</text>
</comment>
<protein>
    <recommendedName>
        <fullName evidence="3">isochorismate synthase</fullName>
        <ecNumber evidence="3">5.4.4.2</ecNumber>
    </recommendedName>
    <alternativeName>
        <fullName evidence="5">Isochorismate mutase</fullName>
    </alternativeName>
</protein>
<comment type="catalytic activity">
    <reaction evidence="1">
        <text>chorismate = isochorismate</text>
        <dbReference type="Rhea" id="RHEA:18985"/>
        <dbReference type="ChEBI" id="CHEBI:29748"/>
        <dbReference type="ChEBI" id="CHEBI:29780"/>
        <dbReference type="EC" id="5.4.4.2"/>
    </reaction>
</comment>
<dbReference type="InterPro" id="IPR004561">
    <property type="entry name" value="IsoChor_synthase"/>
</dbReference>
<dbReference type="NCBIfam" id="TIGR00543">
    <property type="entry name" value="isochor_syn"/>
    <property type="match status" value="1"/>
</dbReference>
<dbReference type="PANTHER" id="PTHR42839">
    <property type="entry name" value="ISOCHORISMATE SYNTHASE ENTC"/>
    <property type="match status" value="1"/>
</dbReference>
<comment type="similarity">
    <text evidence="2">Belongs to the isochorismate synthase family.</text>
</comment>
<dbReference type="InterPro" id="IPR005801">
    <property type="entry name" value="ADC_synthase"/>
</dbReference>
<dbReference type="Gene3D" id="3.60.120.10">
    <property type="entry name" value="Anthranilate synthase"/>
    <property type="match status" value="1"/>
</dbReference>
<evidence type="ECO:0000256" key="3">
    <source>
        <dbReference type="ARBA" id="ARBA00012824"/>
    </source>
</evidence>
<dbReference type="EMBL" id="JADEYC010000016">
    <property type="protein sequence ID" value="MBE9374905.1"/>
    <property type="molecule type" value="Genomic_DNA"/>
</dbReference>